<comment type="subcellular location">
    <subcellularLocation>
        <location evidence="1">Cell membrane</location>
        <topology evidence="1">Multi-pass membrane protein</topology>
    </subcellularLocation>
</comment>
<dbReference type="Proteomes" id="UP000240509">
    <property type="component" value="Unassembled WGS sequence"/>
</dbReference>
<reference evidence="10 11" key="1">
    <citation type="submission" date="2018-03" db="EMBL/GenBank/DDBJ databases">
        <title>Alkalicoccus saliphilus sp. nov., isolated from a mineral pool.</title>
        <authorList>
            <person name="Zhao B."/>
        </authorList>
    </citation>
    <scope>NUCLEOTIDE SEQUENCE [LARGE SCALE GENOMIC DNA]</scope>
    <source>
        <strain evidence="10 11">6AG</strain>
    </source>
</reference>
<evidence type="ECO:0000256" key="7">
    <source>
        <dbReference type="SAM" id="MobiDB-lite"/>
    </source>
</evidence>
<comment type="caution">
    <text evidence="10">The sequence shown here is derived from an EMBL/GenBank/DDBJ whole genome shotgun (WGS) entry which is preliminary data.</text>
</comment>
<evidence type="ECO:0000256" key="8">
    <source>
        <dbReference type="SAM" id="Phobius"/>
    </source>
</evidence>
<keyword evidence="3" id="KW-1003">Cell membrane</keyword>
<dbReference type="InterPro" id="IPR050445">
    <property type="entry name" value="Bact_polysacc_biosynth/exp"/>
</dbReference>
<organism evidence="10 11">
    <name type="scientific">Alkalicoccus saliphilus</name>
    <dbReference type="NCBI Taxonomy" id="200989"/>
    <lineage>
        <taxon>Bacteria</taxon>
        <taxon>Bacillati</taxon>
        <taxon>Bacillota</taxon>
        <taxon>Bacilli</taxon>
        <taxon>Bacillales</taxon>
        <taxon>Bacillaceae</taxon>
        <taxon>Alkalicoccus</taxon>
    </lineage>
</organism>
<dbReference type="RefSeq" id="WP_107586388.1">
    <property type="nucleotide sequence ID" value="NZ_PZJJ01000058.1"/>
</dbReference>
<evidence type="ECO:0000256" key="4">
    <source>
        <dbReference type="ARBA" id="ARBA00022692"/>
    </source>
</evidence>
<proteinExistence type="inferred from homology"/>
<dbReference type="Pfam" id="PF02706">
    <property type="entry name" value="Wzz"/>
    <property type="match status" value="1"/>
</dbReference>
<evidence type="ECO:0000256" key="3">
    <source>
        <dbReference type="ARBA" id="ARBA00022475"/>
    </source>
</evidence>
<feature type="transmembrane region" description="Helical" evidence="8">
    <location>
        <begin position="170"/>
        <end position="191"/>
    </location>
</feature>
<feature type="compositionally biased region" description="Basic and acidic residues" evidence="7">
    <location>
        <begin position="237"/>
        <end position="246"/>
    </location>
</feature>
<protein>
    <submittedName>
        <fullName evidence="10">Capsular biosynthesis protein</fullName>
    </submittedName>
</protein>
<keyword evidence="4 8" id="KW-0812">Transmembrane</keyword>
<dbReference type="AlphaFoldDB" id="A0A2T4U1U9"/>
<feature type="domain" description="Polysaccharide chain length determinant N-terminal" evidence="9">
    <location>
        <begin position="3"/>
        <end position="91"/>
    </location>
</feature>
<feature type="region of interest" description="Disordered" evidence="7">
    <location>
        <begin position="224"/>
        <end position="246"/>
    </location>
</feature>
<gene>
    <name evidence="10" type="ORF">C6Y45_16840</name>
</gene>
<evidence type="ECO:0000313" key="11">
    <source>
        <dbReference type="Proteomes" id="UP000240509"/>
    </source>
</evidence>
<keyword evidence="6 8" id="KW-0472">Membrane</keyword>
<feature type="transmembrane region" description="Helical" evidence="8">
    <location>
        <begin position="18"/>
        <end position="40"/>
    </location>
</feature>
<dbReference type="GO" id="GO:0005886">
    <property type="term" value="C:plasma membrane"/>
    <property type="evidence" value="ECO:0007669"/>
    <property type="project" value="UniProtKB-SubCell"/>
</dbReference>
<dbReference type="InterPro" id="IPR003856">
    <property type="entry name" value="LPS_length_determ_N"/>
</dbReference>
<evidence type="ECO:0000259" key="9">
    <source>
        <dbReference type="Pfam" id="PF02706"/>
    </source>
</evidence>
<evidence type="ECO:0000256" key="2">
    <source>
        <dbReference type="ARBA" id="ARBA00006683"/>
    </source>
</evidence>
<keyword evidence="11" id="KW-1185">Reference proteome</keyword>
<dbReference type="GO" id="GO:0004713">
    <property type="term" value="F:protein tyrosine kinase activity"/>
    <property type="evidence" value="ECO:0007669"/>
    <property type="project" value="TreeGrafter"/>
</dbReference>
<dbReference type="PANTHER" id="PTHR32309">
    <property type="entry name" value="TYROSINE-PROTEIN KINASE"/>
    <property type="match status" value="1"/>
</dbReference>
<name>A0A2T4U1U9_9BACI</name>
<accession>A0A2T4U1U9</accession>
<sequence>MEETISLKEILETIKKRLVMITVITLMAVSASAAVSYLVLTPKYETSTQVLVSQAATGASILSSANPFESDSTYIDTYNVILQSPYILDQVNEAVGMTANPQLSVNQEGESQVVTIRIEDTDPVRAVETANVTAEVFQEEIAMLLNIDNIHILSPADISDTVTPVSPNPALNMAIAFVVGLMGSVGLAFLLEFLNNTIRNEQDVEKVLDLPVLGSVSIIDEEDKNWNDGGSDMDTEVTERREQSGA</sequence>
<keyword evidence="5 8" id="KW-1133">Transmembrane helix</keyword>
<evidence type="ECO:0000256" key="5">
    <source>
        <dbReference type="ARBA" id="ARBA00022989"/>
    </source>
</evidence>
<dbReference type="OrthoDB" id="2360475at2"/>
<evidence type="ECO:0000256" key="6">
    <source>
        <dbReference type="ARBA" id="ARBA00023136"/>
    </source>
</evidence>
<dbReference type="PANTHER" id="PTHR32309:SF13">
    <property type="entry name" value="FERRIC ENTEROBACTIN TRANSPORT PROTEIN FEPE"/>
    <property type="match status" value="1"/>
</dbReference>
<evidence type="ECO:0000313" key="10">
    <source>
        <dbReference type="EMBL" id="PTL37368.1"/>
    </source>
</evidence>
<evidence type="ECO:0000256" key="1">
    <source>
        <dbReference type="ARBA" id="ARBA00004651"/>
    </source>
</evidence>
<comment type="similarity">
    <text evidence="2">Belongs to the CpsC/CapA family.</text>
</comment>
<dbReference type="EMBL" id="PZJJ01000058">
    <property type="protein sequence ID" value="PTL37368.1"/>
    <property type="molecule type" value="Genomic_DNA"/>
</dbReference>